<feature type="domain" description="Gfo/Idh/MocA-like oxidoreductase N-terminal" evidence="2">
    <location>
        <begin position="30"/>
        <end position="148"/>
    </location>
</feature>
<evidence type="ECO:0000259" key="3">
    <source>
        <dbReference type="Pfam" id="PF22725"/>
    </source>
</evidence>
<dbReference type="AlphaFoldDB" id="A0A1I1JGN3"/>
<dbReference type="InterPro" id="IPR051450">
    <property type="entry name" value="Gfo/Idh/MocA_Oxidoreductases"/>
</dbReference>
<dbReference type="Gene3D" id="3.30.360.10">
    <property type="entry name" value="Dihydrodipicolinate Reductase, domain 2"/>
    <property type="match status" value="1"/>
</dbReference>
<dbReference type="EMBL" id="FOLL01000012">
    <property type="protein sequence ID" value="SFC47779.1"/>
    <property type="molecule type" value="Genomic_DNA"/>
</dbReference>
<dbReference type="STRING" id="623281.SAMN05421747_11229"/>
<dbReference type="PANTHER" id="PTHR43377:SF1">
    <property type="entry name" value="BILIVERDIN REDUCTASE A"/>
    <property type="match status" value="1"/>
</dbReference>
<dbReference type="InterPro" id="IPR000683">
    <property type="entry name" value="Gfo/Idh/MocA-like_OxRdtase_N"/>
</dbReference>
<dbReference type="Pfam" id="PF01408">
    <property type="entry name" value="GFO_IDH_MocA"/>
    <property type="match status" value="1"/>
</dbReference>
<dbReference type="Gene3D" id="3.40.50.720">
    <property type="entry name" value="NAD(P)-binding Rossmann-like Domain"/>
    <property type="match status" value="1"/>
</dbReference>
<dbReference type="InterPro" id="IPR055170">
    <property type="entry name" value="GFO_IDH_MocA-like_dom"/>
</dbReference>
<keyword evidence="5" id="KW-1185">Reference proteome</keyword>
<dbReference type="GO" id="GO:0000166">
    <property type="term" value="F:nucleotide binding"/>
    <property type="evidence" value="ECO:0007669"/>
    <property type="project" value="InterPro"/>
</dbReference>
<accession>A0A1I1JGN3</accession>
<name>A0A1I1JGN3_9SPHI</name>
<protein>
    <submittedName>
        <fullName evidence="4">Predicted dehydrogenase</fullName>
    </submittedName>
</protein>
<proteinExistence type="predicted"/>
<dbReference type="SUPFAM" id="SSF55347">
    <property type="entry name" value="Glyceraldehyde-3-phosphate dehydrogenase-like, C-terminal domain"/>
    <property type="match status" value="1"/>
</dbReference>
<keyword evidence="1" id="KW-0732">Signal</keyword>
<gene>
    <name evidence="4" type="ORF">SAMN05421747_11229</name>
</gene>
<evidence type="ECO:0000313" key="4">
    <source>
        <dbReference type="EMBL" id="SFC47779.1"/>
    </source>
</evidence>
<feature type="signal peptide" evidence="1">
    <location>
        <begin position="1"/>
        <end position="25"/>
    </location>
</feature>
<reference evidence="4 5" key="1">
    <citation type="submission" date="2016-10" db="EMBL/GenBank/DDBJ databases">
        <authorList>
            <person name="de Groot N.N."/>
        </authorList>
    </citation>
    <scope>NUCLEOTIDE SEQUENCE [LARGE SCALE GENOMIC DNA]</scope>
    <source>
        <strain evidence="4 5">DSM 22900</strain>
    </source>
</reference>
<dbReference type="RefSeq" id="WP_244518920.1">
    <property type="nucleotide sequence ID" value="NZ_FOLL01000012.1"/>
</dbReference>
<dbReference type="SUPFAM" id="SSF51735">
    <property type="entry name" value="NAD(P)-binding Rossmann-fold domains"/>
    <property type="match status" value="1"/>
</dbReference>
<dbReference type="Proteomes" id="UP000199577">
    <property type="component" value="Unassembled WGS sequence"/>
</dbReference>
<dbReference type="InterPro" id="IPR036291">
    <property type="entry name" value="NAD(P)-bd_dom_sf"/>
</dbReference>
<sequence>MIMPTPYLSVISLALLFVCAAPASAQERLKVAIAGLSHDHVHPLLNAHQRLEVDILGIAESDSQLASRYKERYQLPDSLFFHTVAEMLHAVRPDVVLAYNAIAEHVDVAEICLPLKIPLMVEKPLATTVEQARKIAKLAARYDTPVLTNYETTWYRSNHVLKQLVSEGNIGKLKKVVVRDGHQGPKEIGCSEAFLSWLTDPEKNGGGALMDFGCYGANLMTWLMDGQRPIAVTAVTRQLKPAVYPRVDDDATIILEYANGVTGVIQASWDWPYSIKDMQVYGDSASLHAVDPETLVRNQSVQRSVQLAVNSEYFSNHLTYLTAVLTAGEIPENDLSSLANNLVVVEILAAARESARQGKRVMLSDRP</sequence>
<evidence type="ECO:0000313" key="5">
    <source>
        <dbReference type="Proteomes" id="UP000199577"/>
    </source>
</evidence>
<dbReference type="PANTHER" id="PTHR43377">
    <property type="entry name" value="BILIVERDIN REDUCTASE A"/>
    <property type="match status" value="1"/>
</dbReference>
<evidence type="ECO:0000259" key="2">
    <source>
        <dbReference type="Pfam" id="PF01408"/>
    </source>
</evidence>
<organism evidence="4 5">
    <name type="scientific">Parapedobacter composti</name>
    <dbReference type="NCBI Taxonomy" id="623281"/>
    <lineage>
        <taxon>Bacteria</taxon>
        <taxon>Pseudomonadati</taxon>
        <taxon>Bacteroidota</taxon>
        <taxon>Sphingobacteriia</taxon>
        <taxon>Sphingobacteriales</taxon>
        <taxon>Sphingobacteriaceae</taxon>
        <taxon>Parapedobacter</taxon>
    </lineage>
</organism>
<feature type="chain" id="PRO_5011744191" evidence="1">
    <location>
        <begin position="26"/>
        <end position="367"/>
    </location>
</feature>
<feature type="domain" description="GFO/IDH/MocA-like oxidoreductase" evidence="3">
    <location>
        <begin position="161"/>
        <end position="287"/>
    </location>
</feature>
<dbReference type="Pfam" id="PF22725">
    <property type="entry name" value="GFO_IDH_MocA_C3"/>
    <property type="match status" value="1"/>
</dbReference>
<evidence type="ECO:0000256" key="1">
    <source>
        <dbReference type="SAM" id="SignalP"/>
    </source>
</evidence>